<name>E1EWV5_GIAIA</name>
<protein>
    <submittedName>
        <fullName evidence="3">VSP with INR</fullName>
    </submittedName>
</protein>
<keyword evidence="2" id="KW-0732">Signal</keyword>
<dbReference type="SMART" id="SM01411">
    <property type="entry name" value="Ephrin_rec_like"/>
    <property type="match status" value="3"/>
</dbReference>
<dbReference type="InterPro" id="IPR006212">
    <property type="entry name" value="Furin_repeat"/>
</dbReference>
<feature type="signal peptide" evidence="2">
    <location>
        <begin position="1"/>
        <end position="19"/>
    </location>
</feature>
<gene>
    <name evidence="3" type="ORF">GLP15_4314</name>
</gene>
<dbReference type="VEuPathDB" id="GiardiaDB:GLP15_4314"/>
<evidence type="ECO:0000313" key="3">
    <source>
        <dbReference type="EMBL" id="EFO65306.1"/>
    </source>
</evidence>
<accession>E1EWV5</accession>
<comment type="caution">
    <text evidence="3">The sequence shown here is derived from an EMBL/GenBank/DDBJ whole genome shotgun (WGS) entry which is preliminary data.</text>
</comment>
<keyword evidence="1" id="KW-0812">Transmembrane</keyword>
<dbReference type="Pfam" id="PF03302">
    <property type="entry name" value="VSP"/>
    <property type="match status" value="1"/>
</dbReference>
<dbReference type="InterPro" id="IPR005127">
    <property type="entry name" value="Giardia_VSP"/>
</dbReference>
<keyword evidence="1" id="KW-0472">Membrane</keyword>
<proteinExistence type="predicted"/>
<dbReference type="OMA" id="PENCENY"/>
<dbReference type="InterPro" id="IPR009030">
    <property type="entry name" value="Growth_fac_rcpt_cys_sf"/>
</dbReference>
<evidence type="ECO:0000256" key="1">
    <source>
        <dbReference type="SAM" id="Phobius"/>
    </source>
</evidence>
<dbReference type="Gene3D" id="2.10.220.10">
    <property type="entry name" value="Hormone Receptor, Insulin-like Growth Factor Receptor 1, Chain A, domain 2"/>
    <property type="match status" value="2"/>
</dbReference>
<dbReference type="PANTHER" id="PTHR23275:SF100">
    <property type="entry name" value="EGF-LIKE DOMAIN-CONTAINING PROTEIN"/>
    <property type="match status" value="1"/>
</dbReference>
<evidence type="ECO:0000313" key="4">
    <source>
        <dbReference type="Proteomes" id="UP000008974"/>
    </source>
</evidence>
<dbReference type="SUPFAM" id="SSF57184">
    <property type="entry name" value="Growth factor receptor domain"/>
    <property type="match status" value="4"/>
</dbReference>
<dbReference type="AlphaFoldDB" id="E1EWV5"/>
<dbReference type="PANTHER" id="PTHR23275">
    <property type="entry name" value="CABRIOLET.-RELATED"/>
    <property type="match status" value="1"/>
</dbReference>
<dbReference type="SMART" id="SM00261">
    <property type="entry name" value="FU"/>
    <property type="match status" value="5"/>
</dbReference>
<organism evidence="3 4">
    <name type="scientific">Giardia intestinalis (strain P15)</name>
    <name type="common">Giardia lamblia</name>
    <dbReference type="NCBI Taxonomy" id="658858"/>
    <lineage>
        <taxon>Eukaryota</taxon>
        <taxon>Metamonada</taxon>
        <taxon>Diplomonadida</taxon>
        <taxon>Hexamitidae</taxon>
        <taxon>Giardiinae</taxon>
        <taxon>Giardia</taxon>
    </lineage>
</organism>
<evidence type="ECO:0000256" key="2">
    <source>
        <dbReference type="SAM" id="SignalP"/>
    </source>
</evidence>
<reference evidence="3 4" key="1">
    <citation type="journal article" date="2010" name="BMC Genomics">
        <title>Genome analysis and comparative genomics of a Giardia intestinalis assemblage E isolate.</title>
        <authorList>
            <person name="Jerlstrom-Hultqvist J."/>
            <person name="Franzen O."/>
            <person name="Ankarklev J."/>
            <person name="Xu F."/>
            <person name="Nohynkova E."/>
            <person name="Andersson J.O."/>
            <person name="Svard S.G."/>
            <person name="Andersson B."/>
        </authorList>
    </citation>
    <scope>NUCLEOTIDE SEQUENCE [LARGE SCALE GENOMIC DNA]</scope>
    <source>
        <strain evidence="3 4">P15</strain>
    </source>
</reference>
<feature type="transmembrane region" description="Helical" evidence="1">
    <location>
        <begin position="550"/>
        <end position="574"/>
    </location>
</feature>
<feature type="chain" id="PRO_5003144868" evidence="2">
    <location>
        <begin position="20"/>
        <end position="579"/>
    </location>
</feature>
<dbReference type="Proteomes" id="UP000008974">
    <property type="component" value="Unassembled WGS sequence"/>
</dbReference>
<dbReference type="EMBL" id="ACVC01000034">
    <property type="protein sequence ID" value="EFO65306.1"/>
    <property type="molecule type" value="Genomic_DNA"/>
</dbReference>
<keyword evidence="1" id="KW-1133">Transmembrane helix</keyword>
<dbReference type="InterPro" id="IPR052798">
    <property type="entry name" value="Giardia_VSA"/>
</dbReference>
<dbReference type="OrthoDB" id="300641at2759"/>
<sequence length="579" mass="59440">MLLVAFCFVLSIFAADCKSDGSQYSVCTNGKCEMISETEICTECKVGGNVPINGVCTSKDNVADKCKKASDEVLTEDDKICGKCEGSTFMYKGGCYDKEGELGRAICKTSGATPGVCDECQEGYFKNADNLATTDSCSPCKDAHCAECKDASTTEKCTRCMEGYFIAKNTAEGPCISCSADSPTNSYQGVPGCAKCEKPVSPGPVKCTKCVNDYLKIDAEATTCVKESECTKGFFATIVDGIKKCLKCNDVYSGITGCSECLLLPSASRANKVLIKCIACETDKLSPLGDACLVSCPAGTYAVSGDSGSVCTPCHKSCANCKTNDAETSCTACYPGYSLLYGSDGSADTGKCIKECTGEFGANCADGQCTADVGGAKYCAQCKDGYAPIDGVCTAVTAGRDASMCTAAGGKCTACKGSYALISGGCYGTQKLPGSAVCTAARDGKCSACGNGETQKDGVCPACPTGCSKCAAGSSPQQCSECLPGYYKSKTKCVACNKDDEADIKGVPNCVSCKEPAGSGTVTCYLTQEKTDDSTGGSTNQSNGGLTTGAIAGIAVAVVIVVGGLVGFLCWWFLCRGKA</sequence>